<dbReference type="Proteomes" id="UP000244912">
    <property type="component" value="Unassembled WGS sequence"/>
</dbReference>
<evidence type="ECO:0000313" key="3">
    <source>
        <dbReference type="Proteomes" id="UP000244912"/>
    </source>
</evidence>
<organism evidence="2 3">
    <name type="scientific">Palleronia abyssalis</name>
    <dbReference type="NCBI Taxonomy" id="1501240"/>
    <lineage>
        <taxon>Bacteria</taxon>
        <taxon>Pseudomonadati</taxon>
        <taxon>Pseudomonadota</taxon>
        <taxon>Alphaproteobacteria</taxon>
        <taxon>Rhodobacterales</taxon>
        <taxon>Roseobacteraceae</taxon>
        <taxon>Palleronia</taxon>
    </lineage>
</organism>
<dbReference type="SUPFAM" id="SSF55804">
    <property type="entry name" value="Phoshotransferase/anion transport protein"/>
    <property type="match status" value="1"/>
</dbReference>
<dbReference type="GO" id="GO:0016740">
    <property type="term" value="F:transferase activity"/>
    <property type="evidence" value="ECO:0007669"/>
    <property type="project" value="UniProtKB-KW"/>
</dbReference>
<dbReference type="PROSITE" id="PS00372">
    <property type="entry name" value="PTS_EIIA_TYPE_2_HIS"/>
    <property type="match status" value="1"/>
</dbReference>
<evidence type="ECO:0000313" key="2">
    <source>
        <dbReference type="EMBL" id="SPJ23281.1"/>
    </source>
</evidence>
<dbReference type="RefSeq" id="WP_108893132.1">
    <property type="nucleotide sequence ID" value="NZ_ONZF01000002.1"/>
</dbReference>
<reference evidence="2 3" key="1">
    <citation type="submission" date="2018-03" db="EMBL/GenBank/DDBJ databases">
        <authorList>
            <person name="Keele B.F."/>
        </authorList>
    </citation>
    <scope>NUCLEOTIDE SEQUENCE [LARGE SCALE GENOMIC DNA]</scope>
    <source>
        <strain evidence="2 3">CECT 8504</strain>
    </source>
</reference>
<dbReference type="InterPro" id="IPR016152">
    <property type="entry name" value="PTrfase/Anion_transptr"/>
</dbReference>
<gene>
    <name evidence="2" type="primary">ptsN</name>
    <name evidence="2" type="ORF">PAA8504_01091</name>
</gene>
<dbReference type="EC" id="2.7.1.-" evidence="2"/>
<dbReference type="InterPro" id="IPR002178">
    <property type="entry name" value="PTS_EIIA_type-2_dom"/>
</dbReference>
<evidence type="ECO:0000259" key="1">
    <source>
        <dbReference type="PROSITE" id="PS51094"/>
    </source>
</evidence>
<protein>
    <submittedName>
        <fullName evidence="2">Nitrogen regulatory protein</fullName>
        <ecNumber evidence="2">2.7.1.-</ecNumber>
    </submittedName>
</protein>
<name>A0A2R8BT12_9RHOB</name>
<dbReference type="GO" id="GO:0030295">
    <property type="term" value="F:protein kinase activator activity"/>
    <property type="evidence" value="ECO:0007669"/>
    <property type="project" value="TreeGrafter"/>
</dbReference>
<dbReference type="PANTHER" id="PTHR47738">
    <property type="entry name" value="PTS SYSTEM FRUCTOSE-LIKE EIIA COMPONENT-RELATED"/>
    <property type="match status" value="1"/>
</dbReference>
<dbReference type="EMBL" id="ONZF01000002">
    <property type="protein sequence ID" value="SPJ23281.1"/>
    <property type="molecule type" value="Genomic_DNA"/>
</dbReference>
<accession>A0A2R8BT12</accession>
<dbReference type="OrthoDB" id="95460at2"/>
<dbReference type="CDD" id="cd00211">
    <property type="entry name" value="PTS_IIA_fru"/>
    <property type="match status" value="1"/>
</dbReference>
<dbReference type="PROSITE" id="PS51094">
    <property type="entry name" value="PTS_EIIA_TYPE_2"/>
    <property type="match status" value="1"/>
</dbReference>
<feature type="domain" description="PTS EIIA type-2" evidence="1">
    <location>
        <begin position="5"/>
        <end position="148"/>
    </location>
</feature>
<dbReference type="AlphaFoldDB" id="A0A2R8BT12"/>
<keyword evidence="3" id="KW-1185">Reference proteome</keyword>
<keyword evidence="2" id="KW-0808">Transferase</keyword>
<dbReference type="PANTHER" id="PTHR47738:SF1">
    <property type="entry name" value="NITROGEN REGULATORY PROTEIN"/>
    <property type="match status" value="1"/>
</dbReference>
<proteinExistence type="predicted"/>
<dbReference type="Pfam" id="PF00359">
    <property type="entry name" value="PTS_EIIA_2"/>
    <property type="match status" value="1"/>
</dbReference>
<dbReference type="InterPro" id="IPR051541">
    <property type="entry name" value="PTS_SugarTrans_NitroReg"/>
</dbReference>
<dbReference type="Gene3D" id="3.40.930.10">
    <property type="entry name" value="Mannitol-specific EII, Chain A"/>
    <property type="match status" value="1"/>
</dbReference>
<sequence length="154" mass="16522">MISSDLLVPEAIRVIPAMSSKKRLFNTLSEIARQVYGLCSETSCDALMDRESLGPTAVGHGVALPHARLRGIDRVRGVFLKLEKPLDFGAADRQPVDLVFGLFAPDTAGVDHLKALASVSRTLRDPDLCSTLRANGDITTIHALLTQRSASDAA</sequence>